<dbReference type="PANTHER" id="PTHR10869:SF247">
    <property type="entry name" value="FE2OG DIOXYGENASE DOMAIN-CONTAINING PROTEIN"/>
    <property type="match status" value="1"/>
</dbReference>
<dbReference type="SMART" id="SM00702">
    <property type="entry name" value="P4Hc"/>
    <property type="match status" value="1"/>
</dbReference>
<evidence type="ECO:0000256" key="3">
    <source>
        <dbReference type="ARBA" id="ARBA00022964"/>
    </source>
</evidence>
<reference evidence="7 8" key="1">
    <citation type="journal article" date="2020" name="G3 (Bethesda)">
        <title>Improved Reference Genome for Cyclotella cryptica CCMP332, a Model for Cell Wall Morphogenesis, Salinity Adaptation, and Lipid Production in Diatoms (Bacillariophyta).</title>
        <authorList>
            <person name="Roberts W.R."/>
            <person name="Downey K.M."/>
            <person name="Ruck E.C."/>
            <person name="Traller J.C."/>
            <person name="Alverson A.J."/>
        </authorList>
    </citation>
    <scope>NUCLEOTIDE SEQUENCE [LARGE SCALE GENOMIC DNA]</scope>
    <source>
        <strain evidence="7 8">CCMP332</strain>
    </source>
</reference>
<sequence>MGKRGKASRKRRRENDVLPATIVSKILENSIHTRTEESPSDDEYLHGISDEALGTTIATLHRLCGLEDSASGKPAIKDKRYRSLRRELYDLQKSLGVQSSATSFGNNGVASVLRCSSSKITNDISEQIERGAWDTAVATLRNLRQNQEILYGNQCSTESSNNTSKSGISPSYFCYRPKLGSLQRWVREIDAAGTSDPLALEVLDAILRVVASEVLIPVTDADLSRATWAKLGVGMGIGEDADTNTQRGRIRLFPAFRCKVSDENSGGQEEKCNLLDSHVERQTNDVFDKLVSIMVCGSDGIRRISNSNSPVVRDECFRVCGHEDGPDRKPPNKYSLDLLTTSVVREKKLVNSNEEYTTISSCDILVRREPTDVPIIKTPIPYVHNTFLLQNVLSHSECDRLIAAAEMAGYCPDEPLAGQPGASILAHACVWVVDHKMERTIFERVKEFLPSYTQLQSRQSEKERDEDELETLNPLGINRRFRFYRYVPGRYYRPHIDGAWPSSGFDDNGEYRYDINDIENKNGVQFVQPGNSAKEGKAVEFPESATSEGHEGIDSAPRRQLSRLTFLIYLNDDFDGGHTTFLIPAKEREGVLNAFPVKPVRGCVLVFPHGSCAAPLHEGSPVLKRCKYVVRTEVEYYV</sequence>
<comment type="cofactor">
    <cofactor evidence="1">
        <name>L-ascorbate</name>
        <dbReference type="ChEBI" id="CHEBI:38290"/>
    </cofactor>
</comment>
<comment type="caution">
    <text evidence="7">The sequence shown here is derived from an EMBL/GenBank/DDBJ whole genome shotgun (WGS) entry which is preliminary data.</text>
</comment>
<evidence type="ECO:0000259" key="6">
    <source>
        <dbReference type="PROSITE" id="PS51471"/>
    </source>
</evidence>
<dbReference type="EMBL" id="JABMIG020000134">
    <property type="protein sequence ID" value="KAL3790032.1"/>
    <property type="molecule type" value="Genomic_DNA"/>
</dbReference>
<dbReference type="GO" id="GO:0046872">
    <property type="term" value="F:metal ion binding"/>
    <property type="evidence" value="ECO:0007669"/>
    <property type="project" value="UniProtKB-KW"/>
</dbReference>
<gene>
    <name evidence="7" type="ORF">HJC23_011388</name>
</gene>
<accession>A0ABD3PQ30</accession>
<dbReference type="PANTHER" id="PTHR10869">
    <property type="entry name" value="PROLYL 4-HYDROXYLASE ALPHA SUBUNIT"/>
    <property type="match status" value="1"/>
</dbReference>
<evidence type="ECO:0000256" key="4">
    <source>
        <dbReference type="ARBA" id="ARBA00023002"/>
    </source>
</evidence>
<keyword evidence="8" id="KW-1185">Reference proteome</keyword>
<dbReference type="InterPro" id="IPR005123">
    <property type="entry name" value="Oxoglu/Fe-dep_dioxygenase_dom"/>
</dbReference>
<evidence type="ECO:0000256" key="5">
    <source>
        <dbReference type="ARBA" id="ARBA00023004"/>
    </source>
</evidence>
<organism evidence="7 8">
    <name type="scientific">Cyclotella cryptica</name>
    <dbReference type="NCBI Taxonomy" id="29204"/>
    <lineage>
        <taxon>Eukaryota</taxon>
        <taxon>Sar</taxon>
        <taxon>Stramenopiles</taxon>
        <taxon>Ochrophyta</taxon>
        <taxon>Bacillariophyta</taxon>
        <taxon>Coscinodiscophyceae</taxon>
        <taxon>Thalassiosirophycidae</taxon>
        <taxon>Stephanodiscales</taxon>
        <taxon>Stephanodiscaceae</taxon>
        <taxon>Cyclotella</taxon>
    </lineage>
</organism>
<keyword evidence="4" id="KW-0560">Oxidoreductase</keyword>
<dbReference type="PROSITE" id="PS51471">
    <property type="entry name" value="FE2OG_OXY"/>
    <property type="match status" value="1"/>
</dbReference>
<dbReference type="AlphaFoldDB" id="A0ABD3PQ30"/>
<evidence type="ECO:0000256" key="1">
    <source>
        <dbReference type="ARBA" id="ARBA00001961"/>
    </source>
</evidence>
<name>A0ABD3PQ30_9STRA</name>
<protein>
    <recommendedName>
        <fullName evidence="6">Fe2OG dioxygenase domain-containing protein</fullName>
    </recommendedName>
</protein>
<feature type="domain" description="Fe2OG dioxygenase" evidence="6">
    <location>
        <begin position="471"/>
        <end position="636"/>
    </location>
</feature>
<proteinExistence type="predicted"/>
<evidence type="ECO:0000256" key="2">
    <source>
        <dbReference type="ARBA" id="ARBA00022723"/>
    </source>
</evidence>
<dbReference type="GO" id="GO:0051213">
    <property type="term" value="F:dioxygenase activity"/>
    <property type="evidence" value="ECO:0007669"/>
    <property type="project" value="UniProtKB-KW"/>
</dbReference>
<keyword evidence="5" id="KW-0408">Iron</keyword>
<keyword evidence="2" id="KW-0479">Metal-binding</keyword>
<evidence type="ECO:0000313" key="8">
    <source>
        <dbReference type="Proteomes" id="UP001516023"/>
    </source>
</evidence>
<dbReference type="InterPro" id="IPR006620">
    <property type="entry name" value="Pro_4_hyd_alph"/>
</dbReference>
<evidence type="ECO:0000313" key="7">
    <source>
        <dbReference type="EMBL" id="KAL3790032.1"/>
    </source>
</evidence>
<dbReference type="Proteomes" id="UP001516023">
    <property type="component" value="Unassembled WGS sequence"/>
</dbReference>
<dbReference type="Gene3D" id="2.60.120.620">
    <property type="entry name" value="q2cbj1_9rhob like domain"/>
    <property type="match status" value="1"/>
</dbReference>
<keyword evidence="3" id="KW-0223">Dioxygenase</keyword>
<dbReference type="InterPro" id="IPR045054">
    <property type="entry name" value="P4HA-like"/>
</dbReference>